<dbReference type="InterPro" id="IPR000873">
    <property type="entry name" value="AMP-dep_synth/lig_dom"/>
</dbReference>
<dbReference type="RefSeq" id="WP_099623323.1">
    <property type="nucleotide sequence ID" value="NZ_CP024201.1"/>
</dbReference>
<evidence type="ECO:0000256" key="5">
    <source>
        <dbReference type="ARBA" id="ARBA00067668"/>
    </source>
</evidence>
<name>A0A2D2B1D4_9CAUL</name>
<evidence type="ECO:0000259" key="7">
    <source>
        <dbReference type="Pfam" id="PF13193"/>
    </source>
</evidence>
<gene>
    <name evidence="8" type="ORF">CSW64_17610</name>
</gene>
<evidence type="ECO:0000256" key="3">
    <source>
        <dbReference type="ARBA" id="ARBA00051915"/>
    </source>
</evidence>
<dbReference type="OrthoDB" id="9803968at2"/>
<keyword evidence="9" id="KW-1185">Reference proteome</keyword>
<dbReference type="CDD" id="cd17631">
    <property type="entry name" value="FACL_FadD13-like"/>
    <property type="match status" value="1"/>
</dbReference>
<dbReference type="AlphaFoldDB" id="A0A2D2B1D4"/>
<proteinExistence type="inferred from homology"/>
<dbReference type="Gene3D" id="3.40.50.12780">
    <property type="entry name" value="N-terminal domain of ligase-like"/>
    <property type="match status" value="1"/>
</dbReference>
<comment type="similarity">
    <text evidence="1">Belongs to the ATP-dependent AMP-binding enzyme family.</text>
</comment>
<feature type="domain" description="AMP-binding enzyme C-terminal" evidence="7">
    <location>
        <begin position="429"/>
        <end position="504"/>
    </location>
</feature>
<dbReference type="Gene3D" id="3.30.300.30">
    <property type="match status" value="1"/>
</dbReference>
<dbReference type="InterPro" id="IPR050237">
    <property type="entry name" value="ATP-dep_AMP-bd_enzyme"/>
</dbReference>
<dbReference type="InterPro" id="IPR045851">
    <property type="entry name" value="AMP-bd_C_sf"/>
</dbReference>
<dbReference type="KEGG" id="cmb:CSW64_17610"/>
<dbReference type="InterPro" id="IPR025110">
    <property type="entry name" value="AMP-bd_C"/>
</dbReference>
<dbReference type="FunFam" id="3.30.300.30:FF:000008">
    <property type="entry name" value="2,3-dihydroxybenzoate-AMP ligase"/>
    <property type="match status" value="1"/>
</dbReference>
<organism evidence="8 9">
    <name type="scientific">Caulobacter mirabilis</name>
    <dbReference type="NCBI Taxonomy" id="69666"/>
    <lineage>
        <taxon>Bacteria</taxon>
        <taxon>Pseudomonadati</taxon>
        <taxon>Pseudomonadota</taxon>
        <taxon>Alphaproteobacteria</taxon>
        <taxon>Caulobacterales</taxon>
        <taxon>Caulobacteraceae</taxon>
        <taxon>Caulobacter</taxon>
    </lineage>
</organism>
<comment type="catalytic activity">
    <reaction evidence="3">
        <text>3-(methylsulfanyl)propanoate + ATP + CoA = 3-(methylsulfanyl)propanoyl-CoA + AMP + diphosphate</text>
        <dbReference type="Rhea" id="RHEA:43052"/>
        <dbReference type="ChEBI" id="CHEBI:30616"/>
        <dbReference type="ChEBI" id="CHEBI:33019"/>
        <dbReference type="ChEBI" id="CHEBI:49016"/>
        <dbReference type="ChEBI" id="CHEBI:57287"/>
        <dbReference type="ChEBI" id="CHEBI:82815"/>
        <dbReference type="ChEBI" id="CHEBI:456215"/>
        <dbReference type="EC" id="6.2.1.44"/>
    </reaction>
    <physiologicalReaction direction="left-to-right" evidence="3">
        <dbReference type="Rhea" id="RHEA:43053"/>
    </physiologicalReaction>
</comment>
<dbReference type="PANTHER" id="PTHR43767:SF1">
    <property type="entry name" value="NONRIBOSOMAL PEPTIDE SYNTHASE PES1 (EUROFUNG)-RELATED"/>
    <property type="match status" value="1"/>
</dbReference>
<dbReference type="InterPro" id="IPR042099">
    <property type="entry name" value="ANL_N_sf"/>
</dbReference>
<evidence type="ECO:0000259" key="6">
    <source>
        <dbReference type="Pfam" id="PF00501"/>
    </source>
</evidence>
<dbReference type="EMBL" id="CP024201">
    <property type="protein sequence ID" value="ATQ44075.1"/>
    <property type="molecule type" value="Genomic_DNA"/>
</dbReference>
<dbReference type="PANTHER" id="PTHR43767">
    <property type="entry name" value="LONG-CHAIN-FATTY-ACID--COA LIGASE"/>
    <property type="match status" value="1"/>
</dbReference>
<dbReference type="Pfam" id="PF00501">
    <property type="entry name" value="AMP-binding"/>
    <property type="match status" value="1"/>
</dbReference>
<evidence type="ECO:0000256" key="4">
    <source>
        <dbReference type="ARBA" id="ARBA00066616"/>
    </source>
</evidence>
<evidence type="ECO:0000313" key="9">
    <source>
        <dbReference type="Proteomes" id="UP000228945"/>
    </source>
</evidence>
<dbReference type="Pfam" id="PF13193">
    <property type="entry name" value="AMP-binding_C"/>
    <property type="match status" value="1"/>
</dbReference>
<protein>
    <recommendedName>
        <fullName evidence="5">3-methylmercaptopropionyl-CoA ligase</fullName>
        <ecNumber evidence="4">6.2.1.44</ecNumber>
    </recommendedName>
</protein>
<dbReference type="EC" id="6.2.1.44" evidence="4"/>
<dbReference type="Proteomes" id="UP000228945">
    <property type="component" value="Chromosome"/>
</dbReference>
<keyword evidence="2" id="KW-0436">Ligase</keyword>
<evidence type="ECO:0000256" key="2">
    <source>
        <dbReference type="ARBA" id="ARBA00022598"/>
    </source>
</evidence>
<feature type="domain" description="AMP-dependent synthetase/ligase" evidence="6">
    <location>
        <begin position="16"/>
        <end position="378"/>
    </location>
</feature>
<dbReference type="GO" id="GO:0016878">
    <property type="term" value="F:acid-thiol ligase activity"/>
    <property type="evidence" value="ECO:0007669"/>
    <property type="project" value="UniProtKB-ARBA"/>
</dbReference>
<dbReference type="SUPFAM" id="SSF56801">
    <property type="entry name" value="Acetyl-CoA synthetase-like"/>
    <property type="match status" value="1"/>
</dbReference>
<accession>A0A2D2B1D4</accession>
<reference evidence="8 9" key="1">
    <citation type="submission" date="2017-10" db="EMBL/GenBank/DDBJ databases">
        <title>Genome sequence of Caulobacter mirabilis FWC38.</title>
        <authorList>
            <person name="Fiebig A."/>
            <person name="Crosson S."/>
        </authorList>
    </citation>
    <scope>NUCLEOTIDE SEQUENCE [LARGE SCALE GENOMIC DNA]</scope>
    <source>
        <strain evidence="8 9">FWC 38</strain>
    </source>
</reference>
<evidence type="ECO:0000256" key="1">
    <source>
        <dbReference type="ARBA" id="ARBA00006432"/>
    </source>
</evidence>
<sequence length="523" mass="57466">MTDLSDIHSVADVPRVQAAIRPNAEAIWFEGRTTTFAELDRASNRCAQALLAQGLKPGDRVGVLAKNIDDFFVLWFGAVKARVTLAPVNWRLAPPEVAFILRDAGAKLLVVGQDFAGVVDMIISDLPDVRGLVQFEPGHPRWPAFRDWISQHPAEDPNLAPRPDDDVIQLYTSGTTGLPKGVQLTQANFMALFALALEAGWARYEPEKTNLVVMPLFHVAGTNCGLLALLQGVRNILTREVNPVEILARLQDQRVNYAFLAPTIINMLLLTPGVEEADFSHLERVFYGASPISETVLRQAQARFGSDFTQLYGLTETIGGATYLPPEDHAPERDKLRSAGKPWPGFEVQVITPEGKVAAPGEVGEVKIRAKGVMKGYWNRPDATVEAICSQGWFSSGDAGYFDEEGYLYIHDRVKDMIVSGGENVYPAEVENALFSHPAVADAAVIGVPDEKWGEAVKGIVVFKPGQAVSAEELIAHCRERIAGFKTPKSIDVVEVLPRNPSGKVLRRELRKPYWEGRERMVG</sequence>
<evidence type="ECO:0000313" key="8">
    <source>
        <dbReference type="EMBL" id="ATQ44075.1"/>
    </source>
</evidence>
<dbReference type="NCBIfam" id="NF004837">
    <property type="entry name" value="PRK06187.1"/>
    <property type="match status" value="1"/>
</dbReference>